<accession>A0A836GHN6</accession>
<keyword evidence="5" id="KW-0677">Repeat</keyword>
<keyword evidence="14" id="KW-1185">Reference proteome</keyword>
<dbReference type="PANTHER" id="PTHR45928:SF1">
    <property type="entry name" value="RE38146P"/>
    <property type="match status" value="1"/>
</dbReference>
<evidence type="ECO:0000313" key="13">
    <source>
        <dbReference type="EMBL" id="KAG5472329.1"/>
    </source>
</evidence>
<feature type="compositionally biased region" description="Basic and acidic residues" evidence="12">
    <location>
        <begin position="339"/>
        <end position="350"/>
    </location>
</feature>
<evidence type="ECO:0000256" key="10">
    <source>
        <dbReference type="PROSITE-ProRule" id="PRU00282"/>
    </source>
</evidence>
<feature type="repeat" description="Solcar" evidence="10">
    <location>
        <begin position="215"/>
        <end position="304"/>
    </location>
</feature>
<dbReference type="OrthoDB" id="442325at2759"/>
<dbReference type="InterPro" id="IPR018108">
    <property type="entry name" value="MCP_transmembrane"/>
</dbReference>
<keyword evidence="7" id="KW-1133">Transmembrane helix</keyword>
<keyword evidence="3 11" id="KW-0813">Transport</keyword>
<evidence type="ECO:0000256" key="1">
    <source>
        <dbReference type="ARBA" id="ARBA00004448"/>
    </source>
</evidence>
<comment type="caution">
    <text evidence="13">The sequence shown here is derived from an EMBL/GenBank/DDBJ whole genome shotgun (WGS) entry which is preliminary data.</text>
</comment>
<dbReference type="InterPro" id="IPR023395">
    <property type="entry name" value="MCP_dom_sf"/>
</dbReference>
<dbReference type="PANTHER" id="PTHR45928">
    <property type="entry name" value="RE38146P"/>
    <property type="match status" value="1"/>
</dbReference>
<evidence type="ECO:0000256" key="3">
    <source>
        <dbReference type="ARBA" id="ARBA00022448"/>
    </source>
</evidence>
<evidence type="ECO:0000256" key="2">
    <source>
        <dbReference type="ARBA" id="ARBA00006375"/>
    </source>
</evidence>
<organism evidence="13 14">
    <name type="scientific">Leishmania martiniquensis</name>
    <dbReference type="NCBI Taxonomy" id="1580590"/>
    <lineage>
        <taxon>Eukaryota</taxon>
        <taxon>Discoba</taxon>
        <taxon>Euglenozoa</taxon>
        <taxon>Kinetoplastea</taxon>
        <taxon>Metakinetoplastina</taxon>
        <taxon>Trypanosomatida</taxon>
        <taxon>Trypanosomatidae</taxon>
        <taxon>Leishmaniinae</taxon>
        <taxon>Leishmania</taxon>
    </lineage>
</organism>
<comment type="similarity">
    <text evidence="2 11">Belongs to the mitochondrial carrier (TC 2.A.29) family.</text>
</comment>
<dbReference type="InterPro" id="IPR051508">
    <property type="entry name" value="Mito_Carrier_Antiporter"/>
</dbReference>
<feature type="repeat" description="Solcar" evidence="10">
    <location>
        <begin position="102"/>
        <end position="205"/>
    </location>
</feature>
<feature type="region of interest" description="Disordered" evidence="12">
    <location>
        <begin position="330"/>
        <end position="350"/>
    </location>
</feature>
<dbReference type="GeneID" id="92513773"/>
<reference evidence="14" key="1">
    <citation type="journal article" date="2021" name="Microbiol. Resour. Announc.">
        <title>LGAAP: Leishmaniinae Genome Assembly and Annotation Pipeline.</title>
        <authorList>
            <person name="Almutairi H."/>
            <person name="Urbaniak M.D."/>
            <person name="Bates M.D."/>
            <person name="Jariyapan N."/>
            <person name="Kwakye-Nuako G."/>
            <person name="Thomaz-Soccol V."/>
            <person name="Al-Salem W.S."/>
            <person name="Dillon R.J."/>
            <person name="Bates P.A."/>
            <person name="Gatherer D."/>
        </authorList>
    </citation>
    <scope>NUCLEOTIDE SEQUENCE [LARGE SCALE GENOMIC DNA]</scope>
</reference>
<dbReference type="Proteomes" id="UP000673552">
    <property type="component" value="Unassembled WGS sequence"/>
</dbReference>
<sequence>MSTVDMYVDGVVASMCATVISNPFDVMRTRMQLQGELCKRGEYKVVYQNLAQGMVRVAREEGLRALQKGLVSSVMWQVMQNGIRVGLYPAVRAEMSFTCGSDAIYVSVLAAALCGLVGNYVSSPFQLVKTRLQSQRNTIVTARGDMLSKATTGEQYSYAGVRDAFRTIYRTGGLRALWKGSHIAAQRTLVGSATQLTAYDVAKPRICQAMGWRASDIRVHICAAIFSSVCVVCFMNPLDVVMTRCFNHRVGEPAVYSSNLALATWKIYRIEGVRGLYKGSMALFFRSAPHNTATFVTLEYLRKLRERYTNRSYTSGSSVDKSIRFRKLQERATTSGEVSGKDGHQWREDK</sequence>
<keyword evidence="6" id="KW-0999">Mitochondrion inner membrane</keyword>
<evidence type="ECO:0000256" key="8">
    <source>
        <dbReference type="ARBA" id="ARBA00023128"/>
    </source>
</evidence>
<keyword evidence="8" id="KW-0496">Mitochondrion</keyword>
<dbReference type="EMBL" id="JAFEUZ010000030">
    <property type="protein sequence ID" value="KAG5472329.1"/>
    <property type="molecule type" value="Genomic_DNA"/>
</dbReference>
<protein>
    <recommendedName>
        <fullName evidence="15">Mitochondrial carrier protein-like protein</fullName>
    </recommendedName>
</protein>
<feature type="repeat" description="Solcar" evidence="10">
    <location>
        <begin position="1"/>
        <end position="94"/>
    </location>
</feature>
<evidence type="ECO:0000256" key="9">
    <source>
        <dbReference type="ARBA" id="ARBA00023136"/>
    </source>
</evidence>
<evidence type="ECO:0000313" key="14">
    <source>
        <dbReference type="Proteomes" id="UP000673552"/>
    </source>
</evidence>
<gene>
    <name evidence="13" type="ORF">LSCM1_03728</name>
</gene>
<dbReference type="Gene3D" id="1.50.40.10">
    <property type="entry name" value="Mitochondrial carrier domain"/>
    <property type="match status" value="1"/>
</dbReference>
<evidence type="ECO:0000256" key="11">
    <source>
        <dbReference type="RuleBase" id="RU000488"/>
    </source>
</evidence>
<comment type="subcellular location">
    <subcellularLocation>
        <location evidence="1">Mitochondrion inner membrane</location>
        <topology evidence="1">Multi-pass membrane protein</topology>
    </subcellularLocation>
</comment>
<evidence type="ECO:0000256" key="4">
    <source>
        <dbReference type="ARBA" id="ARBA00022692"/>
    </source>
</evidence>
<dbReference type="SUPFAM" id="SSF103506">
    <property type="entry name" value="Mitochondrial carrier"/>
    <property type="match status" value="1"/>
</dbReference>
<evidence type="ECO:0000256" key="12">
    <source>
        <dbReference type="SAM" id="MobiDB-lite"/>
    </source>
</evidence>
<dbReference type="GO" id="GO:0005743">
    <property type="term" value="C:mitochondrial inner membrane"/>
    <property type="evidence" value="ECO:0007669"/>
    <property type="project" value="UniProtKB-SubCell"/>
</dbReference>
<keyword evidence="4 10" id="KW-0812">Transmembrane</keyword>
<evidence type="ECO:0000256" key="6">
    <source>
        <dbReference type="ARBA" id="ARBA00022792"/>
    </source>
</evidence>
<proteinExistence type="inferred from homology"/>
<evidence type="ECO:0000256" key="5">
    <source>
        <dbReference type="ARBA" id="ARBA00022737"/>
    </source>
</evidence>
<evidence type="ECO:0000256" key="7">
    <source>
        <dbReference type="ARBA" id="ARBA00022989"/>
    </source>
</evidence>
<name>A0A836GHN6_9TRYP</name>
<dbReference type="AlphaFoldDB" id="A0A836GHN6"/>
<keyword evidence="9 10" id="KW-0472">Membrane</keyword>
<reference evidence="14" key="2">
    <citation type="journal article" date="2021" name="Sci. Data">
        <title>Chromosome-scale genome sequencing, assembly and annotation of six genomes from subfamily Leishmaniinae.</title>
        <authorList>
            <person name="Almutairi H."/>
            <person name="Urbaniak M.D."/>
            <person name="Bates M.D."/>
            <person name="Jariyapan N."/>
            <person name="Kwakye-Nuako G."/>
            <person name="Thomaz Soccol V."/>
            <person name="Al-Salem W.S."/>
            <person name="Dillon R.J."/>
            <person name="Bates P.A."/>
            <person name="Gatherer D."/>
        </authorList>
    </citation>
    <scope>NUCLEOTIDE SEQUENCE [LARGE SCALE GENOMIC DNA]</scope>
</reference>
<dbReference type="PROSITE" id="PS50920">
    <property type="entry name" value="SOLCAR"/>
    <property type="match status" value="3"/>
</dbReference>
<dbReference type="RefSeq" id="XP_067176629.1">
    <property type="nucleotide sequence ID" value="XM_067321261.1"/>
</dbReference>
<evidence type="ECO:0008006" key="15">
    <source>
        <dbReference type="Google" id="ProtNLM"/>
    </source>
</evidence>
<dbReference type="Pfam" id="PF00153">
    <property type="entry name" value="Mito_carr"/>
    <property type="match status" value="3"/>
</dbReference>
<dbReference type="KEGG" id="lmat:92513773"/>